<feature type="non-terminal residue" evidence="1">
    <location>
        <position position="196"/>
    </location>
</feature>
<accession>A0A4Y1QY99</accession>
<organism evidence="1">
    <name type="scientific">Prunus dulcis</name>
    <name type="common">Almond</name>
    <name type="synonym">Amygdalus dulcis</name>
    <dbReference type="NCBI Taxonomy" id="3755"/>
    <lineage>
        <taxon>Eukaryota</taxon>
        <taxon>Viridiplantae</taxon>
        <taxon>Streptophyta</taxon>
        <taxon>Embryophyta</taxon>
        <taxon>Tracheophyta</taxon>
        <taxon>Spermatophyta</taxon>
        <taxon>Magnoliopsida</taxon>
        <taxon>eudicotyledons</taxon>
        <taxon>Gunneridae</taxon>
        <taxon>Pentapetalae</taxon>
        <taxon>rosids</taxon>
        <taxon>fabids</taxon>
        <taxon>Rosales</taxon>
        <taxon>Rosaceae</taxon>
        <taxon>Amygdaloideae</taxon>
        <taxon>Amygdaleae</taxon>
        <taxon>Prunus</taxon>
    </lineage>
</organism>
<name>A0A4Y1QY99_PRUDU</name>
<evidence type="ECO:0000313" key="1">
    <source>
        <dbReference type="EMBL" id="BBG96840.1"/>
    </source>
</evidence>
<proteinExistence type="predicted"/>
<protein>
    <submittedName>
        <fullName evidence="1">NAD(P)-binding Rossmann-fold superfamily protein</fullName>
    </submittedName>
</protein>
<sequence>MATIAKVQNHYYNGKRRQICRKHSTIREFLSNGAVRVDYVRSDENLADPLTKGLAREKVWKTTKGMGLKPLEESARREKVSEQHRKVFVFGSFLSARKNLDRGDSGAVLSWDVVAFLELLALIGQSRETDRLCMRLIPRIVHSFTTNFSVPFQQQNPQFQKFFPAQKTNKIRKEILGFTQKEGEVFHECWERYKEM</sequence>
<reference evidence="1" key="1">
    <citation type="journal article" date="2019" name="Science">
        <title>Mutation of a bHLH transcription factor allowed almond domestication.</title>
        <authorList>
            <person name="Sanchez-Perez R."/>
            <person name="Pavan S."/>
            <person name="Mazzeo R."/>
            <person name="Moldovan C."/>
            <person name="Aiese Cigliano R."/>
            <person name="Del Cueto J."/>
            <person name="Ricciardi F."/>
            <person name="Lotti C."/>
            <person name="Ricciardi L."/>
            <person name="Dicenta F."/>
            <person name="Lopez-Marques R.L."/>
            <person name="Lindberg Moller B."/>
        </authorList>
    </citation>
    <scope>NUCLEOTIDE SEQUENCE</scope>
</reference>
<dbReference type="AlphaFoldDB" id="A0A4Y1QY99"/>
<gene>
    <name evidence="1" type="ORF">Prudu_005772</name>
</gene>
<dbReference type="EMBL" id="AP019298">
    <property type="protein sequence ID" value="BBG96840.1"/>
    <property type="molecule type" value="Genomic_DNA"/>
</dbReference>